<proteinExistence type="predicted"/>
<reference evidence="1 2" key="1">
    <citation type="submission" date="2016-03" db="EMBL/GenBank/DDBJ databases">
        <title>Microsymbionts genomes from the relict species Vavilovia formosa (Stev.) Fed.</title>
        <authorList>
            <person name="Kopat V."/>
            <person name="Chirak E."/>
            <person name="Kimeklis A."/>
            <person name="Andronov E."/>
        </authorList>
    </citation>
    <scope>NUCLEOTIDE SEQUENCE [LARGE SCALE GENOMIC DNA]</scope>
    <source>
        <strain evidence="1 2">Vaf07</strain>
    </source>
</reference>
<name>A0A161R1U2_9BRAD</name>
<gene>
    <name evidence="1" type="ORF">A4A58_28625</name>
</gene>
<keyword evidence="2" id="KW-1185">Reference proteome</keyword>
<evidence type="ECO:0000313" key="2">
    <source>
        <dbReference type="Proteomes" id="UP000076574"/>
    </source>
</evidence>
<evidence type="ECO:0008006" key="3">
    <source>
        <dbReference type="Google" id="ProtNLM"/>
    </source>
</evidence>
<evidence type="ECO:0000313" key="1">
    <source>
        <dbReference type="EMBL" id="KZD22721.1"/>
    </source>
</evidence>
<dbReference type="AlphaFoldDB" id="A0A161R1U2"/>
<dbReference type="Proteomes" id="UP000076574">
    <property type="component" value="Unassembled WGS sequence"/>
</dbReference>
<protein>
    <recommendedName>
        <fullName evidence="3">Protein rhiA</fullName>
    </recommendedName>
</protein>
<accession>A0A161R1U2</accession>
<comment type="caution">
    <text evidence="1">The sequence shown here is derived from an EMBL/GenBank/DDBJ whole genome shotgun (WGS) entry which is preliminary data.</text>
</comment>
<dbReference type="EMBL" id="LVYV01000016">
    <property type="protein sequence ID" value="KZD22721.1"/>
    <property type="molecule type" value="Genomic_DNA"/>
</dbReference>
<sequence length="230" mass="24262">MPSVIRVNFAGNTNGEPGATTVPATPGGGPAYELKFFNNSASTQTFVCFQSSQSPPSGLVPAWFVMRVGPRTELIFSWQPTYDFVWMESGTLAPGITFTAVELLPATLQASSLVTLTYGSGAFGFIDQRQGRSDSLMITCDGTIPMDTASVGIGMAGSATEVMQAAPNMTFTFTSTARYWMTLTDVVQGEIFDPSKLAVVVPLVFEPNVCALTVTLNPDGTVTVQDGAAA</sequence>
<organism evidence="1 2">
    <name type="scientific">Tardiphaga robiniae</name>
    <dbReference type="NCBI Taxonomy" id="943830"/>
    <lineage>
        <taxon>Bacteria</taxon>
        <taxon>Pseudomonadati</taxon>
        <taxon>Pseudomonadota</taxon>
        <taxon>Alphaproteobacteria</taxon>
        <taxon>Hyphomicrobiales</taxon>
        <taxon>Nitrobacteraceae</taxon>
        <taxon>Tardiphaga</taxon>
    </lineage>
</organism>